<evidence type="ECO:0000313" key="4">
    <source>
        <dbReference type="Proteomes" id="UP001557470"/>
    </source>
</evidence>
<evidence type="ECO:0000256" key="1">
    <source>
        <dbReference type="SAM" id="MobiDB-lite"/>
    </source>
</evidence>
<feature type="compositionally biased region" description="Polar residues" evidence="1">
    <location>
        <begin position="407"/>
        <end position="427"/>
    </location>
</feature>
<reference evidence="3 4" key="1">
    <citation type="submission" date="2024-06" db="EMBL/GenBank/DDBJ databases">
        <authorList>
            <person name="Pan Q."/>
            <person name="Wen M."/>
            <person name="Jouanno E."/>
            <person name="Zahm M."/>
            <person name="Klopp C."/>
            <person name="Cabau C."/>
            <person name="Louis A."/>
            <person name="Berthelot C."/>
            <person name="Parey E."/>
            <person name="Roest Crollius H."/>
            <person name="Montfort J."/>
            <person name="Robinson-Rechavi M."/>
            <person name="Bouchez O."/>
            <person name="Lampietro C."/>
            <person name="Lopez Roques C."/>
            <person name="Donnadieu C."/>
            <person name="Postlethwait J."/>
            <person name="Bobe J."/>
            <person name="Verreycken H."/>
            <person name="Guiguen Y."/>
        </authorList>
    </citation>
    <scope>NUCLEOTIDE SEQUENCE [LARGE SCALE GENOMIC DNA]</scope>
    <source>
        <strain evidence="3">Up_M1</strain>
        <tissue evidence="3">Testis</tissue>
    </source>
</reference>
<dbReference type="EMBL" id="JAGEUA010000011">
    <property type="protein sequence ID" value="KAL0963250.1"/>
    <property type="molecule type" value="Genomic_DNA"/>
</dbReference>
<feature type="compositionally biased region" description="Polar residues" evidence="1">
    <location>
        <begin position="367"/>
        <end position="400"/>
    </location>
</feature>
<keyword evidence="4" id="KW-1185">Reference proteome</keyword>
<protein>
    <recommendedName>
        <fullName evidence="2">TAF1C helical bundle domain-containing protein</fullName>
    </recommendedName>
</protein>
<sequence length="447" mass="48904">MPRASRSGDAGKEWYSSGAPSPAGSSDVEGQPWDISQGLEVVVNDSDEDPDQSLATSVALKDTQETPATVFTYPLEKAKSVTPRAEVSSQALLAWEKWLLQIFSKSSEKRSHLPHPTVKTKGLLPRVTDRSNPLEEDCRQSLRKSLTDAMNREEVLVHRNTYLKSLALVPVTAPVEPSEWNDALSQRMTASWEPGLEGWSSWWVERLGLNREDKMAALRRKRRRQKRANAHRRASLSGSFASSVSSLSDIDSDVLSNWSSAASQRTSSDPDYDDASQGACSDTDRVATSALYRKWDALFEPGTPEASPSQEHAGASRFTTTPSQSGSLSRPTTPNKEASGSRLTPLQLLSDSLLRPASARQKLGGSKPTSPSMQFDSSQSLYSDHEQPSTSQEPGMSSQEVGFDESSYGTPLASSQMSCFSTSQRNSRGGLYSQSSQPKRKKSRMGF</sequence>
<dbReference type="AlphaFoldDB" id="A0ABD0VZG7"/>
<feature type="compositionally biased region" description="Polar residues" evidence="1">
    <location>
        <begin position="317"/>
        <end position="338"/>
    </location>
</feature>
<evidence type="ECO:0000259" key="2">
    <source>
        <dbReference type="Pfam" id="PF20642"/>
    </source>
</evidence>
<organism evidence="3 4">
    <name type="scientific">Umbra pygmaea</name>
    <name type="common">Eastern mudminnow</name>
    <dbReference type="NCBI Taxonomy" id="75934"/>
    <lineage>
        <taxon>Eukaryota</taxon>
        <taxon>Metazoa</taxon>
        <taxon>Chordata</taxon>
        <taxon>Craniata</taxon>
        <taxon>Vertebrata</taxon>
        <taxon>Euteleostomi</taxon>
        <taxon>Actinopterygii</taxon>
        <taxon>Neopterygii</taxon>
        <taxon>Teleostei</taxon>
        <taxon>Protacanthopterygii</taxon>
        <taxon>Esociformes</taxon>
        <taxon>Umbridae</taxon>
        <taxon>Umbra</taxon>
    </lineage>
</organism>
<proteinExistence type="predicted"/>
<gene>
    <name evidence="3" type="ORF">UPYG_G00351690</name>
</gene>
<dbReference type="InterPro" id="IPR049090">
    <property type="entry name" value="TAF1C_HB"/>
</dbReference>
<evidence type="ECO:0000313" key="3">
    <source>
        <dbReference type="EMBL" id="KAL0963250.1"/>
    </source>
</evidence>
<feature type="region of interest" description="Disordered" evidence="1">
    <location>
        <begin position="359"/>
        <end position="447"/>
    </location>
</feature>
<feature type="compositionally biased region" description="Basic residues" evidence="1">
    <location>
        <begin position="438"/>
        <end position="447"/>
    </location>
</feature>
<feature type="domain" description="TAF1C helical bundle" evidence="2">
    <location>
        <begin position="76"/>
        <end position="243"/>
    </location>
</feature>
<dbReference type="Pfam" id="PF20642">
    <property type="entry name" value="TAF1C_HB"/>
    <property type="match status" value="1"/>
</dbReference>
<name>A0ABD0VZG7_UMBPY</name>
<feature type="region of interest" description="Disordered" evidence="1">
    <location>
        <begin position="261"/>
        <end position="281"/>
    </location>
</feature>
<dbReference type="Proteomes" id="UP001557470">
    <property type="component" value="Unassembled WGS sequence"/>
</dbReference>
<accession>A0ABD0VZG7</accession>
<feature type="compositionally biased region" description="Low complexity" evidence="1">
    <location>
        <begin position="16"/>
        <end position="26"/>
    </location>
</feature>
<comment type="caution">
    <text evidence="3">The sequence shown here is derived from an EMBL/GenBank/DDBJ whole genome shotgun (WGS) entry which is preliminary data.</text>
</comment>
<feature type="region of interest" description="Disordered" evidence="1">
    <location>
        <begin position="301"/>
        <end position="346"/>
    </location>
</feature>
<feature type="region of interest" description="Disordered" evidence="1">
    <location>
        <begin position="1"/>
        <end position="38"/>
    </location>
</feature>